<keyword evidence="1" id="KW-0677">Repeat</keyword>
<dbReference type="Pfam" id="PF12796">
    <property type="entry name" value="Ank_2"/>
    <property type="match status" value="2"/>
</dbReference>
<dbReference type="Gene3D" id="1.25.40.20">
    <property type="entry name" value="Ankyrin repeat-containing domain"/>
    <property type="match status" value="3"/>
</dbReference>
<name>A0AA35TSY2_GEOBA</name>
<dbReference type="Proteomes" id="UP001174909">
    <property type="component" value="Unassembled WGS sequence"/>
</dbReference>
<sequence>MLGAKVLRLNLSEVCQYLNAKSILHEMVERKLITSQQKGNAEAYSSTYAQNISAGVALFNKESPPTFALDLCNILEATDCPKKRKLAMKLRSDHNNINVERKKQATRRFYPPPTTIPPPELKVSDLHSKFLQTLAAVMEAFEQLPDCLSRLKQFLSQLVLPMGERKVVPIVNPSTYENAASTEEVLRCQSSLWNCFSPDLLKMMSEECQCPPAIEAVEQFLQFRSKCASSLICRRTKLPTKVSKLTTSLSPFHLAYHTGPLNDMQSIHPCVFDEHKSPEHLETIRVSVQVDRPHLTLQDYDDITIAVCGYFHIPRVALVYAGCSEDGQVVCWTMSPALLPYLKSVTPGRSSDRLMAEQRIFGLAAGDLQYHCLSLKEAELFEAAFYGLEKRVQNLILQKVSINCVDKDGETPLYIASLNGHGAVVKLLLQQHADVSICKKNGVTPLMAASFEGHTDVVQTLNEAKAQINTQKQYGATALHLAALEGKVDVVRLLTEAQALVNIQTENAVTPLYTASWKGHGAVVKLLLQQHADVSICKTDGWTPLMGASFEGHTDVVQTLIEAKAQINTQKEDGATALYLAAQEGKVDVVRLLTEAQALVNIRTKKGSRPIDIARSKSHSEIVEILQRM</sequence>
<keyword evidence="5" id="KW-1185">Reference proteome</keyword>
<accession>A0AA35TSY2</accession>
<dbReference type="PROSITE" id="PS50297">
    <property type="entry name" value="ANK_REP_REGION"/>
    <property type="match status" value="6"/>
</dbReference>
<protein>
    <submittedName>
        <fullName evidence="4">Ankyrin repeat domain-containing protein 50</fullName>
    </submittedName>
</protein>
<feature type="repeat" description="ANK" evidence="3">
    <location>
        <begin position="540"/>
        <end position="572"/>
    </location>
</feature>
<feature type="repeat" description="ANK" evidence="3">
    <location>
        <begin position="507"/>
        <end position="539"/>
    </location>
</feature>
<dbReference type="InterPro" id="IPR036770">
    <property type="entry name" value="Ankyrin_rpt-contain_sf"/>
</dbReference>
<evidence type="ECO:0000256" key="2">
    <source>
        <dbReference type="ARBA" id="ARBA00023043"/>
    </source>
</evidence>
<feature type="repeat" description="ANK" evidence="3">
    <location>
        <begin position="441"/>
        <end position="473"/>
    </location>
</feature>
<evidence type="ECO:0000256" key="3">
    <source>
        <dbReference type="PROSITE-ProRule" id="PRU00023"/>
    </source>
</evidence>
<dbReference type="PANTHER" id="PTHR24171">
    <property type="entry name" value="ANKYRIN REPEAT DOMAIN-CONTAINING PROTEIN 39-RELATED"/>
    <property type="match status" value="1"/>
</dbReference>
<dbReference type="PRINTS" id="PR01415">
    <property type="entry name" value="ANKYRIN"/>
</dbReference>
<comment type="caution">
    <text evidence="4">The sequence shown here is derived from an EMBL/GenBank/DDBJ whole genome shotgun (WGS) entry which is preliminary data.</text>
</comment>
<dbReference type="SMART" id="SM00248">
    <property type="entry name" value="ANK"/>
    <property type="match status" value="6"/>
</dbReference>
<feature type="repeat" description="ANK" evidence="3">
    <location>
        <begin position="408"/>
        <end position="440"/>
    </location>
</feature>
<dbReference type="SUPFAM" id="SSF48403">
    <property type="entry name" value="Ankyrin repeat"/>
    <property type="match status" value="1"/>
</dbReference>
<evidence type="ECO:0000313" key="5">
    <source>
        <dbReference type="Proteomes" id="UP001174909"/>
    </source>
</evidence>
<dbReference type="InterPro" id="IPR002110">
    <property type="entry name" value="Ankyrin_rpt"/>
</dbReference>
<organism evidence="4 5">
    <name type="scientific">Geodia barretti</name>
    <name type="common">Barrett's horny sponge</name>
    <dbReference type="NCBI Taxonomy" id="519541"/>
    <lineage>
        <taxon>Eukaryota</taxon>
        <taxon>Metazoa</taxon>
        <taxon>Porifera</taxon>
        <taxon>Demospongiae</taxon>
        <taxon>Heteroscleromorpha</taxon>
        <taxon>Tetractinellida</taxon>
        <taxon>Astrophorina</taxon>
        <taxon>Geodiidae</taxon>
        <taxon>Geodia</taxon>
    </lineage>
</organism>
<dbReference type="PANTHER" id="PTHR24171:SF8">
    <property type="entry name" value="BRCA1-ASSOCIATED RING DOMAIN PROTEIN 1"/>
    <property type="match status" value="1"/>
</dbReference>
<reference evidence="4" key="1">
    <citation type="submission" date="2023-03" db="EMBL/GenBank/DDBJ databases">
        <authorList>
            <person name="Steffen K."/>
            <person name="Cardenas P."/>
        </authorList>
    </citation>
    <scope>NUCLEOTIDE SEQUENCE</scope>
</reference>
<dbReference type="EMBL" id="CASHTH010004076">
    <property type="protein sequence ID" value="CAI8053191.1"/>
    <property type="molecule type" value="Genomic_DNA"/>
</dbReference>
<dbReference type="AlphaFoldDB" id="A0AA35TSY2"/>
<dbReference type="PROSITE" id="PS50088">
    <property type="entry name" value="ANK_REPEAT"/>
    <property type="match status" value="6"/>
</dbReference>
<feature type="repeat" description="ANK" evidence="3">
    <location>
        <begin position="573"/>
        <end position="605"/>
    </location>
</feature>
<evidence type="ECO:0000256" key="1">
    <source>
        <dbReference type="ARBA" id="ARBA00022737"/>
    </source>
</evidence>
<proteinExistence type="predicted"/>
<feature type="repeat" description="ANK" evidence="3">
    <location>
        <begin position="474"/>
        <end position="506"/>
    </location>
</feature>
<keyword evidence="2 3" id="KW-0040">ANK repeat</keyword>
<evidence type="ECO:0000313" key="4">
    <source>
        <dbReference type="EMBL" id="CAI8053191.1"/>
    </source>
</evidence>
<dbReference type="Pfam" id="PF00023">
    <property type="entry name" value="Ank"/>
    <property type="match status" value="1"/>
</dbReference>
<gene>
    <name evidence="4" type="ORF">GBAR_LOCUS29093</name>
</gene>